<dbReference type="OrthoDB" id="3058600at2759"/>
<comment type="caution">
    <text evidence="1">The sequence shown here is derived from an EMBL/GenBank/DDBJ whole genome shotgun (WGS) entry which is preliminary data.</text>
</comment>
<organism evidence="1 2">
    <name type="scientific">Mycena venus</name>
    <dbReference type="NCBI Taxonomy" id="2733690"/>
    <lineage>
        <taxon>Eukaryota</taxon>
        <taxon>Fungi</taxon>
        <taxon>Dikarya</taxon>
        <taxon>Basidiomycota</taxon>
        <taxon>Agaricomycotina</taxon>
        <taxon>Agaricomycetes</taxon>
        <taxon>Agaricomycetidae</taxon>
        <taxon>Agaricales</taxon>
        <taxon>Marasmiineae</taxon>
        <taxon>Mycenaceae</taxon>
        <taxon>Mycena</taxon>
    </lineage>
</organism>
<accession>A0A8H6X9Q2</accession>
<sequence length="171" mass="18956">MLCTPCLRRILFRPSIRRISSRSRTTAAAQALAAGADLASPRKIGVFPPLEAKAHDTLTDHQIQLLGSALMQSLRCWNNQPSRSEIIFYHEPSDKASNENLALLEAIYSNAKGHLAPFKFTLDVRETLPSAEDLSRFALRVPRDLIPHVLKPQISESTSHSQCRGVARAAF</sequence>
<dbReference type="Proteomes" id="UP000620124">
    <property type="component" value="Unassembled WGS sequence"/>
</dbReference>
<evidence type="ECO:0000313" key="1">
    <source>
        <dbReference type="EMBL" id="KAF7336652.1"/>
    </source>
</evidence>
<dbReference type="EMBL" id="JACAZI010000022">
    <property type="protein sequence ID" value="KAF7336652.1"/>
    <property type="molecule type" value="Genomic_DNA"/>
</dbReference>
<protein>
    <submittedName>
        <fullName evidence="1">Uncharacterized protein</fullName>
    </submittedName>
</protein>
<keyword evidence="2" id="KW-1185">Reference proteome</keyword>
<name>A0A8H6X9Q2_9AGAR</name>
<gene>
    <name evidence="1" type="ORF">MVEN_02099900</name>
</gene>
<dbReference type="AlphaFoldDB" id="A0A8H6X9Q2"/>
<reference evidence="1" key="1">
    <citation type="submission" date="2020-05" db="EMBL/GenBank/DDBJ databases">
        <title>Mycena genomes resolve the evolution of fungal bioluminescence.</title>
        <authorList>
            <person name="Tsai I.J."/>
        </authorList>
    </citation>
    <scope>NUCLEOTIDE SEQUENCE</scope>
    <source>
        <strain evidence="1">CCC161011</strain>
    </source>
</reference>
<evidence type="ECO:0000313" key="2">
    <source>
        <dbReference type="Proteomes" id="UP000620124"/>
    </source>
</evidence>
<proteinExistence type="predicted"/>